<evidence type="ECO:0000313" key="2">
    <source>
        <dbReference type="Proteomes" id="UP000663880"/>
    </source>
</evidence>
<dbReference type="AlphaFoldDB" id="A0A821XQ45"/>
<sequence>MECIQDFVARLMALQASSTSVSYSPRVIATPDSKGKNRAFVRWALASSSSFHLSGLDRETGVCPLPVSESSVTPQSIHQYLTRLRLRVEPLCRAAALTNAILYQTHHPKVA</sequence>
<dbReference type="EMBL" id="CAJOBZ010000070">
    <property type="protein sequence ID" value="CAF4948010.1"/>
    <property type="molecule type" value="Genomic_DNA"/>
</dbReference>
<gene>
    <name evidence="1" type="ORF">PMACD_LOCUS15390</name>
</gene>
<protein>
    <submittedName>
        <fullName evidence="1">Uncharacterized protein</fullName>
    </submittedName>
</protein>
<reference evidence="1" key="1">
    <citation type="submission" date="2021-02" db="EMBL/GenBank/DDBJ databases">
        <authorList>
            <person name="Steward A R."/>
        </authorList>
    </citation>
    <scope>NUCLEOTIDE SEQUENCE</scope>
</reference>
<organism evidence="1 2">
    <name type="scientific">Pieris macdunnoughi</name>
    <dbReference type="NCBI Taxonomy" id="345717"/>
    <lineage>
        <taxon>Eukaryota</taxon>
        <taxon>Metazoa</taxon>
        <taxon>Ecdysozoa</taxon>
        <taxon>Arthropoda</taxon>
        <taxon>Hexapoda</taxon>
        <taxon>Insecta</taxon>
        <taxon>Pterygota</taxon>
        <taxon>Neoptera</taxon>
        <taxon>Endopterygota</taxon>
        <taxon>Lepidoptera</taxon>
        <taxon>Glossata</taxon>
        <taxon>Ditrysia</taxon>
        <taxon>Papilionoidea</taxon>
        <taxon>Pieridae</taxon>
        <taxon>Pierinae</taxon>
        <taxon>Pieris</taxon>
    </lineage>
</organism>
<accession>A0A821XQ45</accession>
<proteinExistence type="predicted"/>
<comment type="caution">
    <text evidence="1">The sequence shown here is derived from an EMBL/GenBank/DDBJ whole genome shotgun (WGS) entry which is preliminary data.</text>
</comment>
<name>A0A821XQ45_9NEOP</name>
<dbReference type="Proteomes" id="UP000663880">
    <property type="component" value="Unassembled WGS sequence"/>
</dbReference>
<keyword evidence="2" id="KW-1185">Reference proteome</keyword>
<evidence type="ECO:0000313" key="1">
    <source>
        <dbReference type="EMBL" id="CAF4948010.1"/>
    </source>
</evidence>